<reference evidence="1" key="1">
    <citation type="submission" date="2021-02" db="EMBL/GenBank/DDBJ databases">
        <authorList>
            <person name="Nowell W R."/>
        </authorList>
    </citation>
    <scope>NUCLEOTIDE SEQUENCE</scope>
</reference>
<protein>
    <submittedName>
        <fullName evidence="1">Uncharacterized protein</fullName>
    </submittedName>
</protein>
<evidence type="ECO:0000313" key="1">
    <source>
        <dbReference type="EMBL" id="CAF4439075.1"/>
    </source>
</evidence>
<name>A0A820RRA9_9BILA</name>
<evidence type="ECO:0000313" key="2">
    <source>
        <dbReference type="Proteomes" id="UP000663844"/>
    </source>
</evidence>
<gene>
    <name evidence="1" type="ORF">OXD698_LOCUS53703</name>
</gene>
<dbReference type="EMBL" id="CAJOAZ010031271">
    <property type="protein sequence ID" value="CAF4439075.1"/>
    <property type="molecule type" value="Genomic_DNA"/>
</dbReference>
<dbReference type="Proteomes" id="UP000663844">
    <property type="component" value="Unassembled WGS sequence"/>
</dbReference>
<feature type="non-terminal residue" evidence="1">
    <location>
        <position position="104"/>
    </location>
</feature>
<organism evidence="1 2">
    <name type="scientific">Adineta steineri</name>
    <dbReference type="NCBI Taxonomy" id="433720"/>
    <lineage>
        <taxon>Eukaryota</taxon>
        <taxon>Metazoa</taxon>
        <taxon>Spiralia</taxon>
        <taxon>Gnathifera</taxon>
        <taxon>Rotifera</taxon>
        <taxon>Eurotatoria</taxon>
        <taxon>Bdelloidea</taxon>
        <taxon>Adinetida</taxon>
        <taxon>Adinetidae</taxon>
        <taxon>Adineta</taxon>
    </lineage>
</organism>
<dbReference type="AlphaFoldDB" id="A0A820RRA9"/>
<sequence>MDDDHHIPSCQIPRVIYQSQQIKPIPAAMGGIKVLPFTPTTSYPSQRLLKSSCSSSSVKPRRVASFTVADTELPVDYRQYLRHTDQGVHLYGEEQQRQQQQQSA</sequence>
<comment type="caution">
    <text evidence="1">The sequence shown here is derived from an EMBL/GenBank/DDBJ whole genome shotgun (WGS) entry which is preliminary data.</text>
</comment>
<accession>A0A820RRA9</accession>
<proteinExistence type="predicted"/>